<keyword evidence="13" id="KW-1185">Reference proteome</keyword>
<dbReference type="InterPro" id="IPR052217">
    <property type="entry name" value="Mito/Peroxisomal_Carrier"/>
</dbReference>
<evidence type="ECO:0000256" key="3">
    <source>
        <dbReference type="ARBA" id="ARBA00022448"/>
    </source>
</evidence>
<feature type="region of interest" description="Disordered" evidence="10">
    <location>
        <begin position="271"/>
        <end position="314"/>
    </location>
</feature>
<evidence type="ECO:0000256" key="1">
    <source>
        <dbReference type="ARBA" id="ARBA00004141"/>
    </source>
</evidence>
<feature type="transmembrane region" description="Helical" evidence="11">
    <location>
        <begin position="12"/>
        <end position="32"/>
    </location>
</feature>
<proteinExistence type="inferred from homology"/>
<dbReference type="RefSeq" id="XP_002506755.1">
    <property type="nucleotide sequence ID" value="XM_002506709.1"/>
</dbReference>
<dbReference type="EMBL" id="CP001334">
    <property type="protein sequence ID" value="ACO68013.1"/>
    <property type="molecule type" value="Genomic_DNA"/>
</dbReference>
<accession>C1EJC5</accession>
<dbReference type="PANTHER" id="PTHR45939">
    <property type="entry name" value="PEROXISOMAL MEMBRANE PROTEIN PMP34-RELATED"/>
    <property type="match status" value="1"/>
</dbReference>
<evidence type="ECO:0000256" key="2">
    <source>
        <dbReference type="ARBA" id="ARBA00006375"/>
    </source>
</evidence>
<evidence type="ECO:0000256" key="9">
    <source>
        <dbReference type="RuleBase" id="RU000488"/>
    </source>
</evidence>
<dbReference type="PANTHER" id="PTHR45939:SF1">
    <property type="entry name" value="MITOCHONDRIAL THIAMINE PYROPHOSPHATE CARRIER 1-RELATED"/>
    <property type="match status" value="1"/>
</dbReference>
<dbReference type="OrthoDB" id="566549at2759"/>
<evidence type="ECO:0000313" key="12">
    <source>
        <dbReference type="EMBL" id="ACO68013.1"/>
    </source>
</evidence>
<keyword evidence="4 8" id="KW-0812">Transmembrane</keyword>
<evidence type="ECO:0000256" key="10">
    <source>
        <dbReference type="SAM" id="MobiDB-lite"/>
    </source>
</evidence>
<dbReference type="Pfam" id="PF00153">
    <property type="entry name" value="Mito_carr"/>
    <property type="match status" value="3"/>
</dbReference>
<dbReference type="FunCoup" id="C1EJC5">
    <property type="interactions" value="260"/>
</dbReference>
<dbReference type="eggNOG" id="KOG0769">
    <property type="taxonomic scope" value="Eukaryota"/>
</dbReference>
<reference evidence="12 13" key="1">
    <citation type="journal article" date="2009" name="Science">
        <title>Green evolution and dynamic adaptations revealed by genomes of the marine picoeukaryotes Micromonas.</title>
        <authorList>
            <person name="Worden A.Z."/>
            <person name="Lee J.H."/>
            <person name="Mock T."/>
            <person name="Rouze P."/>
            <person name="Simmons M.P."/>
            <person name="Aerts A.L."/>
            <person name="Allen A.E."/>
            <person name="Cuvelier M.L."/>
            <person name="Derelle E."/>
            <person name="Everett M.V."/>
            <person name="Foulon E."/>
            <person name="Grimwood J."/>
            <person name="Gundlach H."/>
            <person name="Henrissat B."/>
            <person name="Napoli C."/>
            <person name="McDonald S.M."/>
            <person name="Parker M.S."/>
            <person name="Rombauts S."/>
            <person name="Salamov A."/>
            <person name="Von Dassow P."/>
            <person name="Badger J.H."/>
            <person name="Coutinho P.M."/>
            <person name="Demir E."/>
            <person name="Dubchak I."/>
            <person name="Gentemann C."/>
            <person name="Eikrem W."/>
            <person name="Gready J.E."/>
            <person name="John U."/>
            <person name="Lanier W."/>
            <person name="Lindquist E.A."/>
            <person name="Lucas S."/>
            <person name="Mayer K.F."/>
            <person name="Moreau H."/>
            <person name="Not F."/>
            <person name="Otillar R."/>
            <person name="Panaud O."/>
            <person name="Pangilinan J."/>
            <person name="Paulsen I."/>
            <person name="Piegu B."/>
            <person name="Poliakov A."/>
            <person name="Robbens S."/>
            <person name="Schmutz J."/>
            <person name="Toulza E."/>
            <person name="Wyss T."/>
            <person name="Zelensky A."/>
            <person name="Zhou K."/>
            <person name="Armbrust E.V."/>
            <person name="Bhattacharya D."/>
            <person name="Goodenough U.W."/>
            <person name="Van de Peer Y."/>
            <person name="Grigoriev I.V."/>
        </authorList>
    </citation>
    <scope>NUCLEOTIDE SEQUENCE [LARGE SCALE GENOMIC DNA]</scope>
    <source>
        <strain evidence="13">RCC299 / NOUM17</strain>
    </source>
</reference>
<dbReference type="PROSITE" id="PS50920">
    <property type="entry name" value="SOLCAR"/>
    <property type="match status" value="3"/>
</dbReference>
<feature type="repeat" description="Solcar" evidence="8">
    <location>
        <begin position="6"/>
        <end position="96"/>
    </location>
</feature>
<feature type="compositionally biased region" description="Basic and acidic residues" evidence="10">
    <location>
        <begin position="271"/>
        <end position="295"/>
    </location>
</feature>
<dbReference type="STRING" id="296587.C1EJC5"/>
<evidence type="ECO:0000256" key="7">
    <source>
        <dbReference type="ARBA" id="ARBA00023136"/>
    </source>
</evidence>
<dbReference type="InParanoid" id="C1EJC5"/>
<keyword evidence="5" id="KW-0677">Repeat</keyword>
<dbReference type="OMA" id="VVYAIWK"/>
<dbReference type="SUPFAM" id="SSF103506">
    <property type="entry name" value="Mitochondrial carrier"/>
    <property type="match status" value="1"/>
</dbReference>
<dbReference type="KEGG" id="mis:MICPUN_64885"/>
<dbReference type="GO" id="GO:0016020">
    <property type="term" value="C:membrane"/>
    <property type="evidence" value="ECO:0007669"/>
    <property type="project" value="UniProtKB-SubCell"/>
</dbReference>
<dbReference type="GeneID" id="8249837"/>
<feature type="repeat" description="Solcar" evidence="8">
    <location>
        <begin position="111"/>
        <end position="213"/>
    </location>
</feature>
<comment type="subcellular location">
    <subcellularLocation>
        <location evidence="1">Membrane</location>
        <topology evidence="1">Multi-pass membrane protein</topology>
    </subcellularLocation>
</comment>
<comment type="similarity">
    <text evidence="2 9">Belongs to the mitochondrial carrier (TC 2.A.29) family.</text>
</comment>
<dbReference type="GO" id="GO:0015217">
    <property type="term" value="F:ADP transmembrane transporter activity"/>
    <property type="evidence" value="ECO:0007669"/>
    <property type="project" value="TreeGrafter"/>
</dbReference>
<dbReference type="Proteomes" id="UP000002009">
    <property type="component" value="Chromosome 16"/>
</dbReference>
<dbReference type="AlphaFoldDB" id="C1EJC5"/>
<keyword evidence="7 8" id="KW-0472">Membrane</keyword>
<keyword evidence="3 9" id="KW-0813">Transport</keyword>
<sequence>MSDQGQSALESALIGCFGGLFATFCVYPLDLAKSKVSAHIRRKDDKGPKVTSIEVLKKILAEKGAAGLYEGMGGRALQCFVEDFVFFWWYSSLKTYAQNRVTRKEGRARPLTITEGMVTGAIAGVINNACTIPFDVVATNHQISGLDRNKKNGGGKGNAGNKKESTIQGLVATAREVYAKGGAPAFWAGLGPSCLLVVNPAINFAAFDRLKLLYNRGFKGGKGRKLTANEAANMSLGPLEAFFIGAASKAIATSITFPLIRAKVLMMSADKENNAKKGNKKDDGRKSPGRTDRRGRSPSPGKDLPSSKPDSELHRRIGALTEKVRARLEFVEVLNDAIKAEGIGGLYKGLGVQLSRSAVAAAIMFMTREQLDALTAGTLRRIKQSVKA</sequence>
<name>C1EJC5_MICCC</name>
<evidence type="ECO:0000256" key="8">
    <source>
        <dbReference type="PROSITE-ProRule" id="PRU00282"/>
    </source>
</evidence>
<evidence type="ECO:0000256" key="11">
    <source>
        <dbReference type="SAM" id="Phobius"/>
    </source>
</evidence>
<dbReference type="InterPro" id="IPR023395">
    <property type="entry name" value="MCP_dom_sf"/>
</dbReference>
<dbReference type="Gene3D" id="1.50.40.10">
    <property type="entry name" value="Mitochondrial carrier domain"/>
    <property type="match status" value="1"/>
</dbReference>
<organism evidence="12 13">
    <name type="scientific">Micromonas commoda (strain RCC299 / NOUM17 / CCMP2709)</name>
    <name type="common">Picoplanktonic green alga</name>
    <dbReference type="NCBI Taxonomy" id="296587"/>
    <lineage>
        <taxon>Eukaryota</taxon>
        <taxon>Viridiplantae</taxon>
        <taxon>Chlorophyta</taxon>
        <taxon>Mamiellophyceae</taxon>
        <taxon>Mamiellales</taxon>
        <taxon>Mamiellaceae</taxon>
        <taxon>Micromonas</taxon>
    </lineage>
</organism>
<evidence type="ECO:0000256" key="6">
    <source>
        <dbReference type="ARBA" id="ARBA00022989"/>
    </source>
</evidence>
<protein>
    <submittedName>
        <fullName evidence="12">Mitochondrial carrier family</fullName>
    </submittedName>
</protein>
<feature type="repeat" description="Solcar" evidence="8">
    <location>
        <begin position="298"/>
        <end position="374"/>
    </location>
</feature>
<dbReference type="InterPro" id="IPR018108">
    <property type="entry name" value="MCP_transmembrane"/>
</dbReference>
<keyword evidence="6 11" id="KW-1133">Transmembrane helix</keyword>
<evidence type="ECO:0000313" key="13">
    <source>
        <dbReference type="Proteomes" id="UP000002009"/>
    </source>
</evidence>
<evidence type="ECO:0000256" key="4">
    <source>
        <dbReference type="ARBA" id="ARBA00022692"/>
    </source>
</evidence>
<evidence type="ECO:0000256" key="5">
    <source>
        <dbReference type="ARBA" id="ARBA00022737"/>
    </source>
</evidence>
<gene>
    <name evidence="12" type="ORF">MICPUN_64885</name>
</gene>